<protein>
    <recommendedName>
        <fullName evidence="3">DUF4249 domain-containing protein</fullName>
    </recommendedName>
</protein>
<dbReference type="PROSITE" id="PS51257">
    <property type="entry name" value="PROKAR_LIPOPROTEIN"/>
    <property type="match status" value="1"/>
</dbReference>
<evidence type="ECO:0000313" key="1">
    <source>
        <dbReference type="EMBL" id="BCI64614.1"/>
    </source>
</evidence>
<gene>
    <name evidence="1" type="ORF">Cop2CBH44_29670</name>
</gene>
<dbReference type="EMBL" id="AP023322">
    <property type="protein sequence ID" value="BCI64614.1"/>
    <property type="molecule type" value="Genomic_DNA"/>
</dbReference>
<organism evidence="1 2">
    <name type="scientific">Coprobacter secundus subsp. similis</name>
    <dbReference type="NCBI Taxonomy" id="2751153"/>
    <lineage>
        <taxon>Bacteria</taxon>
        <taxon>Pseudomonadati</taxon>
        <taxon>Bacteroidota</taxon>
        <taxon>Bacteroidia</taxon>
        <taxon>Bacteroidales</taxon>
        <taxon>Barnesiellaceae</taxon>
        <taxon>Coprobacter</taxon>
    </lineage>
</organism>
<dbReference type="AlphaFoldDB" id="A0A7G1I1L2"/>
<keyword evidence="2" id="KW-1185">Reference proteome</keyword>
<sequence>MIKKLLYIFITIVFTSCVNKFGFDEDEFQERLVVEGYIEEGEYPIVMLTTNKPLGTESSVETVKDMIIRWAKVVVSDGETEDILIGRIDENYFPPFIYKGTKIKGEAGKTYQLKVIYAQYELTAQTTIPPSVPIDNIYCNDAPENDSLYQIHIDFNDPAEQKNYYKIYTQVLHKNKKFVPALGGNLNDNLFNGQQVSIKINQGIEQLPAENIHTDFYKEDTVRVKLCTVPKEGFEFWKGYENEIVNGQNPLTPANKNLKSNIQGGGIGIWCGYGKSIYYIRYK</sequence>
<dbReference type="KEGG" id="copr:Cop2CBH44_29670"/>
<dbReference type="InterPro" id="IPR025345">
    <property type="entry name" value="DUF4249"/>
</dbReference>
<name>A0A7G1I1L2_9BACT</name>
<proteinExistence type="predicted"/>
<dbReference type="RefSeq" id="WP_021931015.1">
    <property type="nucleotide sequence ID" value="NZ_AP023322.1"/>
</dbReference>
<evidence type="ECO:0008006" key="3">
    <source>
        <dbReference type="Google" id="ProtNLM"/>
    </source>
</evidence>
<dbReference type="Pfam" id="PF14054">
    <property type="entry name" value="DUF4249"/>
    <property type="match status" value="1"/>
</dbReference>
<dbReference type="Proteomes" id="UP000594042">
    <property type="component" value="Chromosome"/>
</dbReference>
<accession>A0A7G1I1L2</accession>
<evidence type="ECO:0000313" key="2">
    <source>
        <dbReference type="Proteomes" id="UP000594042"/>
    </source>
</evidence>
<reference evidence="2" key="1">
    <citation type="submission" date="2020-07" db="EMBL/GenBank/DDBJ databases">
        <title>Complete genome sequencing of Coprobacter sp. strain 2CBH44.</title>
        <authorList>
            <person name="Sakamoto M."/>
            <person name="Murakami T."/>
            <person name="Mori H."/>
        </authorList>
    </citation>
    <scope>NUCLEOTIDE SEQUENCE [LARGE SCALE GENOMIC DNA]</scope>
    <source>
        <strain evidence="2">2CBH44</strain>
    </source>
</reference>